<name>A0A0V0RDC4_9BILA</name>
<keyword evidence="1" id="KW-1133">Transmembrane helix</keyword>
<organism evidence="2 3">
    <name type="scientific">Trichinella nelsoni</name>
    <dbReference type="NCBI Taxonomy" id="6336"/>
    <lineage>
        <taxon>Eukaryota</taxon>
        <taxon>Metazoa</taxon>
        <taxon>Ecdysozoa</taxon>
        <taxon>Nematoda</taxon>
        <taxon>Enoplea</taxon>
        <taxon>Dorylaimia</taxon>
        <taxon>Trichinellida</taxon>
        <taxon>Trichinellidae</taxon>
        <taxon>Trichinella</taxon>
    </lineage>
</organism>
<sequence>MVRTNEHFWHLIWVCIKIQQYRLLPDRVLTLRNFHYLPSRHNQPRTKHYCSEISKKLFPDYYDRRTTERTCRNVYIYSVFFIHIVLIIEKFSLKRNRNVSII</sequence>
<evidence type="ECO:0000256" key="1">
    <source>
        <dbReference type="SAM" id="Phobius"/>
    </source>
</evidence>
<dbReference type="AlphaFoldDB" id="A0A0V0RDC4"/>
<dbReference type="OrthoDB" id="5926980at2759"/>
<evidence type="ECO:0000313" key="3">
    <source>
        <dbReference type="Proteomes" id="UP000054630"/>
    </source>
</evidence>
<comment type="caution">
    <text evidence="2">The sequence shown here is derived from an EMBL/GenBank/DDBJ whole genome shotgun (WGS) entry which is preliminary data.</text>
</comment>
<feature type="transmembrane region" description="Helical" evidence="1">
    <location>
        <begin position="74"/>
        <end position="93"/>
    </location>
</feature>
<protein>
    <submittedName>
        <fullName evidence="2">Uncharacterized protein</fullName>
    </submittedName>
</protein>
<keyword evidence="1" id="KW-0472">Membrane</keyword>
<dbReference type="EMBL" id="JYDL01000361">
    <property type="protein sequence ID" value="KRX12503.1"/>
    <property type="molecule type" value="Genomic_DNA"/>
</dbReference>
<evidence type="ECO:0000313" key="2">
    <source>
        <dbReference type="EMBL" id="KRX12503.1"/>
    </source>
</evidence>
<proteinExistence type="predicted"/>
<dbReference type="Proteomes" id="UP000054630">
    <property type="component" value="Unassembled WGS sequence"/>
</dbReference>
<accession>A0A0V0RDC4</accession>
<reference evidence="2 3" key="1">
    <citation type="submission" date="2015-01" db="EMBL/GenBank/DDBJ databases">
        <title>Evolution of Trichinella species and genotypes.</title>
        <authorList>
            <person name="Korhonen P.K."/>
            <person name="Edoardo P."/>
            <person name="Giuseppe L.R."/>
            <person name="Gasser R.B."/>
        </authorList>
    </citation>
    <scope>NUCLEOTIDE SEQUENCE [LARGE SCALE GENOMIC DNA]</scope>
    <source>
        <strain evidence="2">ISS37</strain>
    </source>
</reference>
<keyword evidence="3" id="KW-1185">Reference proteome</keyword>
<keyword evidence="1" id="KW-0812">Transmembrane</keyword>
<gene>
    <name evidence="2" type="ORF">T07_7715</name>
</gene>